<organism evidence="2 3">
    <name type="scientific">Nostocoides australiense Ben110</name>
    <dbReference type="NCBI Taxonomy" id="1193182"/>
    <lineage>
        <taxon>Bacteria</taxon>
        <taxon>Bacillati</taxon>
        <taxon>Actinomycetota</taxon>
        <taxon>Actinomycetes</taxon>
        <taxon>Micrococcales</taxon>
        <taxon>Intrasporangiaceae</taxon>
        <taxon>Nostocoides</taxon>
    </lineage>
</organism>
<feature type="transmembrane region" description="Helical" evidence="1">
    <location>
        <begin position="98"/>
        <end position="117"/>
    </location>
</feature>
<feature type="transmembrane region" description="Helical" evidence="1">
    <location>
        <begin position="12"/>
        <end position="34"/>
    </location>
</feature>
<gene>
    <name evidence="2" type="ORF">BN11_250017</name>
</gene>
<evidence type="ECO:0000313" key="3">
    <source>
        <dbReference type="Proteomes" id="UP000035763"/>
    </source>
</evidence>
<comment type="caution">
    <text evidence="2">The sequence shown here is derived from an EMBL/GenBank/DDBJ whole genome shotgun (WGS) entry which is preliminary data.</text>
</comment>
<evidence type="ECO:0008006" key="4">
    <source>
        <dbReference type="Google" id="ProtNLM"/>
    </source>
</evidence>
<sequence length="233" mass="25374">MDFDTRRPGACAAHAVVALVAATGFILVAVLNAIDAYGPATTAPEGHVYGANPPGLAGVIGRLADHVSYFTEWSNVVVALAFGLIAWRRGQPTHWRRVLLLSALLMITVTAIVYRVLLAPTQVVQGWSVLTNPWQHIVVPVLAVGVWAIWGPRGWVSLRLVPWALLIPVGWIAWVLLRGLAVAAYPYAFVDARTHGYARVFTTIGAILVFALAVAALYWAIDVLLRRRRIPHP</sequence>
<dbReference type="AlphaFoldDB" id="W6K3H5"/>
<protein>
    <recommendedName>
        <fullName evidence="4">Integral membrane protein</fullName>
    </recommendedName>
</protein>
<dbReference type="STRING" id="1193182.BN11_250017"/>
<keyword evidence="1" id="KW-0472">Membrane</keyword>
<feature type="transmembrane region" description="Helical" evidence="1">
    <location>
        <begin position="137"/>
        <end position="156"/>
    </location>
</feature>
<evidence type="ECO:0000256" key="1">
    <source>
        <dbReference type="SAM" id="Phobius"/>
    </source>
</evidence>
<reference evidence="2 3" key="1">
    <citation type="journal article" date="2013" name="ISME J.">
        <title>A metabolic model for members of the genus Tetrasphaera involved in enhanced biological phosphorus removal.</title>
        <authorList>
            <person name="Kristiansen R."/>
            <person name="Nguyen H.T.T."/>
            <person name="Saunders A.M."/>
            <person name="Nielsen J.L."/>
            <person name="Wimmer R."/>
            <person name="Le V.Q."/>
            <person name="McIlroy S.J."/>
            <person name="Petrovski S."/>
            <person name="Seviour R.J."/>
            <person name="Calteau A."/>
            <person name="Nielsen K.L."/>
            <person name="Nielsen P.H."/>
        </authorList>
    </citation>
    <scope>NUCLEOTIDE SEQUENCE [LARGE SCALE GENOMIC DNA]</scope>
    <source>
        <strain evidence="2 3">Ben110</strain>
    </source>
</reference>
<proteinExistence type="predicted"/>
<name>W6K3H5_9MICO</name>
<feature type="transmembrane region" description="Helical" evidence="1">
    <location>
        <begin position="200"/>
        <end position="221"/>
    </location>
</feature>
<dbReference type="RefSeq" id="WP_048694194.1">
    <property type="nucleotide sequence ID" value="NZ_HG764815.1"/>
</dbReference>
<dbReference type="OrthoDB" id="9809977at2"/>
<feature type="transmembrane region" description="Helical" evidence="1">
    <location>
        <begin position="163"/>
        <end position="188"/>
    </location>
</feature>
<evidence type="ECO:0000313" key="2">
    <source>
        <dbReference type="EMBL" id="CCH73274.1"/>
    </source>
</evidence>
<feature type="transmembrane region" description="Helical" evidence="1">
    <location>
        <begin position="67"/>
        <end position="86"/>
    </location>
</feature>
<accession>W6K3H5</accession>
<keyword evidence="3" id="KW-1185">Reference proteome</keyword>
<dbReference type="InterPro" id="IPR049713">
    <property type="entry name" value="Pr6Pr-like"/>
</dbReference>
<dbReference type="NCBIfam" id="NF038065">
    <property type="entry name" value="Pr6Pr"/>
    <property type="match status" value="1"/>
</dbReference>
<dbReference type="EMBL" id="CAJA01000168">
    <property type="protein sequence ID" value="CCH73274.1"/>
    <property type="molecule type" value="Genomic_DNA"/>
</dbReference>
<dbReference type="Proteomes" id="UP000035763">
    <property type="component" value="Unassembled WGS sequence"/>
</dbReference>
<keyword evidence="1" id="KW-0812">Transmembrane</keyword>
<keyword evidence="1" id="KW-1133">Transmembrane helix</keyword>